<evidence type="ECO:0000256" key="3">
    <source>
        <dbReference type="ARBA" id="ARBA00023082"/>
    </source>
</evidence>
<dbReference type="RefSeq" id="WP_245940287.1">
    <property type="nucleotide sequence ID" value="NZ_QREI01000001.1"/>
</dbReference>
<protein>
    <submittedName>
        <fullName evidence="7">RNA polymerase sigma-70 factor (ECF subfamily)</fullName>
    </submittedName>
</protein>
<evidence type="ECO:0000313" key="8">
    <source>
        <dbReference type="Proteomes" id="UP000256919"/>
    </source>
</evidence>
<dbReference type="Pfam" id="PF08281">
    <property type="entry name" value="Sigma70_r4_2"/>
    <property type="match status" value="1"/>
</dbReference>
<evidence type="ECO:0000256" key="2">
    <source>
        <dbReference type="ARBA" id="ARBA00023015"/>
    </source>
</evidence>
<keyword evidence="3" id="KW-0731">Sigma factor</keyword>
<evidence type="ECO:0000256" key="4">
    <source>
        <dbReference type="ARBA" id="ARBA00023163"/>
    </source>
</evidence>
<dbReference type="InterPro" id="IPR036388">
    <property type="entry name" value="WH-like_DNA-bd_sf"/>
</dbReference>
<name>A0A3D9N2Z2_9FLAO</name>
<organism evidence="7 8">
    <name type="scientific">Winogradskyella pacifica</name>
    <dbReference type="NCBI Taxonomy" id="664642"/>
    <lineage>
        <taxon>Bacteria</taxon>
        <taxon>Pseudomonadati</taxon>
        <taxon>Bacteroidota</taxon>
        <taxon>Flavobacteriia</taxon>
        <taxon>Flavobacteriales</taxon>
        <taxon>Flavobacteriaceae</taxon>
        <taxon>Winogradskyella</taxon>
    </lineage>
</organism>
<dbReference type="InterPro" id="IPR007627">
    <property type="entry name" value="RNA_pol_sigma70_r2"/>
</dbReference>
<dbReference type="Pfam" id="PF04542">
    <property type="entry name" value="Sigma70_r2"/>
    <property type="match status" value="1"/>
</dbReference>
<dbReference type="Proteomes" id="UP000256919">
    <property type="component" value="Unassembled WGS sequence"/>
</dbReference>
<dbReference type="EMBL" id="QREI01000001">
    <property type="protein sequence ID" value="REE27267.1"/>
    <property type="molecule type" value="Genomic_DNA"/>
</dbReference>
<keyword evidence="4" id="KW-0804">Transcription</keyword>
<evidence type="ECO:0000259" key="6">
    <source>
        <dbReference type="Pfam" id="PF08281"/>
    </source>
</evidence>
<dbReference type="InterPro" id="IPR039425">
    <property type="entry name" value="RNA_pol_sigma-70-like"/>
</dbReference>
<dbReference type="Gene3D" id="1.10.10.10">
    <property type="entry name" value="Winged helix-like DNA-binding domain superfamily/Winged helix DNA-binding domain"/>
    <property type="match status" value="1"/>
</dbReference>
<dbReference type="GO" id="GO:0003677">
    <property type="term" value="F:DNA binding"/>
    <property type="evidence" value="ECO:0007669"/>
    <property type="project" value="InterPro"/>
</dbReference>
<dbReference type="InterPro" id="IPR014327">
    <property type="entry name" value="RNA_pol_sigma70_bacteroid"/>
</dbReference>
<dbReference type="PANTHER" id="PTHR43133">
    <property type="entry name" value="RNA POLYMERASE ECF-TYPE SIGMA FACTO"/>
    <property type="match status" value="1"/>
</dbReference>
<dbReference type="NCBIfam" id="TIGR02937">
    <property type="entry name" value="sigma70-ECF"/>
    <property type="match status" value="1"/>
</dbReference>
<dbReference type="Gene3D" id="1.10.1740.10">
    <property type="match status" value="1"/>
</dbReference>
<dbReference type="SUPFAM" id="SSF88659">
    <property type="entry name" value="Sigma3 and sigma4 domains of RNA polymerase sigma factors"/>
    <property type="match status" value="1"/>
</dbReference>
<dbReference type="InterPro" id="IPR014284">
    <property type="entry name" value="RNA_pol_sigma-70_dom"/>
</dbReference>
<feature type="domain" description="RNA polymerase sigma-70 region 2" evidence="5">
    <location>
        <begin position="26"/>
        <end position="91"/>
    </location>
</feature>
<accession>A0A3D9N2Z2</accession>
<reference evidence="7 8" key="1">
    <citation type="submission" date="2018-07" db="EMBL/GenBank/DDBJ databases">
        <title>Genomic Encyclopedia of Type Strains, Phase III (KMG-III): the genomes of soil and plant-associated and newly described type strains.</title>
        <authorList>
            <person name="Whitman W."/>
        </authorList>
    </citation>
    <scope>NUCLEOTIDE SEQUENCE [LARGE SCALE GENOMIC DNA]</scope>
    <source>
        <strain evidence="7 8">CECT 7948</strain>
    </source>
</reference>
<dbReference type="InterPro" id="IPR013249">
    <property type="entry name" value="RNA_pol_sigma70_r4_t2"/>
</dbReference>
<dbReference type="GO" id="GO:0006352">
    <property type="term" value="P:DNA-templated transcription initiation"/>
    <property type="evidence" value="ECO:0007669"/>
    <property type="project" value="InterPro"/>
</dbReference>
<gene>
    <name evidence="7" type="ORF">DFQ09_10195</name>
</gene>
<dbReference type="AlphaFoldDB" id="A0A3D9N2Z2"/>
<dbReference type="NCBIfam" id="TIGR02985">
    <property type="entry name" value="Sig70_bacteroi1"/>
    <property type="match status" value="1"/>
</dbReference>
<feature type="domain" description="RNA polymerase sigma factor 70 region 4 type 2" evidence="6">
    <location>
        <begin position="125"/>
        <end position="175"/>
    </location>
</feature>
<dbReference type="PANTHER" id="PTHR43133:SF46">
    <property type="entry name" value="RNA POLYMERASE SIGMA-70 FACTOR ECF SUBFAMILY"/>
    <property type="match status" value="1"/>
</dbReference>
<dbReference type="SUPFAM" id="SSF88946">
    <property type="entry name" value="Sigma2 domain of RNA polymerase sigma factors"/>
    <property type="match status" value="1"/>
</dbReference>
<keyword evidence="8" id="KW-1185">Reference proteome</keyword>
<evidence type="ECO:0000256" key="1">
    <source>
        <dbReference type="ARBA" id="ARBA00010641"/>
    </source>
</evidence>
<dbReference type="GO" id="GO:0016987">
    <property type="term" value="F:sigma factor activity"/>
    <property type="evidence" value="ECO:0007669"/>
    <property type="project" value="UniProtKB-KW"/>
</dbReference>
<comment type="caution">
    <text evidence="7">The sequence shown here is derived from an EMBL/GenBank/DDBJ whole genome shotgun (WGS) entry which is preliminary data.</text>
</comment>
<sequence length="189" mass="22234">MSGSTEPKKMLQGKPQHMTSEKYKALFDDLYPSLCLFANRYLKDLDTSKDVVQEVFIKTWERKVPHPNYNAIKSFLYISVKNKSLDYLRSNYHKKMMITPDTDFYKIQTKDHFLSEIVIVDIYKNLESAMKTLPNKCEKIIRFSLNEYTNNEIAEELSISINTVKSQKRIAYKKLRNALSHLNSFFVLL</sequence>
<evidence type="ECO:0000313" key="7">
    <source>
        <dbReference type="EMBL" id="REE27267.1"/>
    </source>
</evidence>
<keyword evidence="2" id="KW-0805">Transcription regulation</keyword>
<evidence type="ECO:0000259" key="5">
    <source>
        <dbReference type="Pfam" id="PF04542"/>
    </source>
</evidence>
<comment type="similarity">
    <text evidence="1">Belongs to the sigma-70 factor family. ECF subfamily.</text>
</comment>
<proteinExistence type="inferred from homology"/>
<dbReference type="InterPro" id="IPR013324">
    <property type="entry name" value="RNA_pol_sigma_r3/r4-like"/>
</dbReference>
<dbReference type="InterPro" id="IPR013325">
    <property type="entry name" value="RNA_pol_sigma_r2"/>
</dbReference>